<evidence type="ECO:0000256" key="2">
    <source>
        <dbReference type="ARBA" id="ARBA00012608"/>
    </source>
</evidence>
<dbReference type="PANTHER" id="PTHR22912:SF151">
    <property type="entry name" value="DIHYDROLIPOYL DEHYDROGENASE, MITOCHONDRIAL"/>
    <property type="match status" value="1"/>
</dbReference>
<dbReference type="SUPFAM" id="SSF51905">
    <property type="entry name" value="FAD/NAD(P)-binding domain"/>
    <property type="match status" value="1"/>
</dbReference>
<feature type="non-terminal residue" evidence="6">
    <location>
        <position position="1"/>
    </location>
</feature>
<proteinExistence type="inferred from homology"/>
<dbReference type="GO" id="GO:0006103">
    <property type="term" value="P:2-oxoglutarate metabolic process"/>
    <property type="evidence" value="ECO:0007669"/>
    <property type="project" value="TreeGrafter"/>
</dbReference>
<dbReference type="PRINTS" id="PR00368">
    <property type="entry name" value="FADPNR"/>
</dbReference>
<comment type="catalytic activity">
    <reaction evidence="3">
        <text>N(6)-[(R)-dihydrolipoyl]-L-lysyl-[protein] + NAD(+) = N(6)-[(R)-lipoyl]-L-lysyl-[protein] + NADH + H(+)</text>
        <dbReference type="Rhea" id="RHEA:15045"/>
        <dbReference type="Rhea" id="RHEA-COMP:10474"/>
        <dbReference type="Rhea" id="RHEA-COMP:10475"/>
        <dbReference type="ChEBI" id="CHEBI:15378"/>
        <dbReference type="ChEBI" id="CHEBI:57540"/>
        <dbReference type="ChEBI" id="CHEBI:57945"/>
        <dbReference type="ChEBI" id="CHEBI:83099"/>
        <dbReference type="ChEBI" id="CHEBI:83100"/>
        <dbReference type="EC" id="1.8.1.4"/>
    </reaction>
</comment>
<name>A0A3S5C2L7_9PLAT</name>
<dbReference type="PANTHER" id="PTHR22912">
    <property type="entry name" value="DISULFIDE OXIDOREDUCTASE"/>
    <property type="match status" value="1"/>
</dbReference>
<dbReference type="Proteomes" id="UP000784294">
    <property type="component" value="Unassembled WGS sequence"/>
</dbReference>
<evidence type="ECO:0000313" key="7">
    <source>
        <dbReference type="Proteomes" id="UP000784294"/>
    </source>
</evidence>
<dbReference type="InterPro" id="IPR023753">
    <property type="entry name" value="FAD/NAD-binding_dom"/>
</dbReference>
<dbReference type="GO" id="GO:0050660">
    <property type="term" value="F:flavin adenine dinucleotide binding"/>
    <property type="evidence" value="ECO:0007669"/>
    <property type="project" value="TreeGrafter"/>
</dbReference>
<keyword evidence="7" id="KW-1185">Reference proteome</keyword>
<dbReference type="GO" id="GO:0005739">
    <property type="term" value="C:mitochondrion"/>
    <property type="evidence" value="ECO:0007669"/>
    <property type="project" value="TreeGrafter"/>
</dbReference>
<dbReference type="EMBL" id="CAAALY010120667">
    <property type="protein sequence ID" value="VEL31282.1"/>
    <property type="molecule type" value="Genomic_DNA"/>
</dbReference>
<dbReference type="EC" id="1.8.1.4" evidence="2"/>
<comment type="similarity">
    <text evidence="1">Belongs to the class-I pyridine nucleotide-disulfide oxidoreductase family.</text>
</comment>
<evidence type="ECO:0000259" key="5">
    <source>
        <dbReference type="Pfam" id="PF07992"/>
    </source>
</evidence>
<evidence type="ECO:0000256" key="1">
    <source>
        <dbReference type="ARBA" id="ARBA00007532"/>
    </source>
</evidence>
<reference evidence="6" key="1">
    <citation type="submission" date="2018-11" db="EMBL/GenBank/DDBJ databases">
        <authorList>
            <consortium name="Pathogen Informatics"/>
        </authorList>
    </citation>
    <scope>NUCLEOTIDE SEQUENCE</scope>
</reference>
<sequence>VFERSLTKQGLIFKLNTKVLSATRIDTTITVATEASKSGEVENLSCDTLLVCIGRRPYTHNLGLETVGIKTDEKGRIPVNKLFQTSVPSVYAIGDCIPGQMLAHKAEDEGILCVEGICGGAVHLDYNCIPSVIYTHPEVAWVGKTEEALKEDKMPYK</sequence>
<dbReference type="InterPro" id="IPR036188">
    <property type="entry name" value="FAD/NAD-bd_sf"/>
</dbReference>
<dbReference type="InterPro" id="IPR004099">
    <property type="entry name" value="Pyr_nucl-diS_OxRdtase_dimer"/>
</dbReference>
<evidence type="ECO:0000256" key="3">
    <source>
        <dbReference type="ARBA" id="ARBA00049187"/>
    </source>
</evidence>
<dbReference type="Gene3D" id="3.50.50.60">
    <property type="entry name" value="FAD/NAD(P)-binding domain"/>
    <property type="match status" value="1"/>
</dbReference>
<protein>
    <recommendedName>
        <fullName evidence="2">dihydrolipoyl dehydrogenase</fullName>
        <ecNumber evidence="2">1.8.1.4</ecNumber>
    </recommendedName>
</protein>
<feature type="domain" description="FAD/NAD(P)-binding" evidence="5">
    <location>
        <begin position="3"/>
        <end position="110"/>
    </location>
</feature>
<dbReference type="Pfam" id="PF02852">
    <property type="entry name" value="Pyr_redox_dim"/>
    <property type="match status" value="1"/>
</dbReference>
<gene>
    <name evidence="6" type="ORF">PXEA_LOCUS24722</name>
</gene>
<dbReference type="GO" id="GO:0045252">
    <property type="term" value="C:oxoglutarate dehydrogenase complex"/>
    <property type="evidence" value="ECO:0007669"/>
    <property type="project" value="TreeGrafter"/>
</dbReference>
<dbReference type="InterPro" id="IPR050151">
    <property type="entry name" value="Class-I_Pyr_Nuc-Dis_Oxidored"/>
</dbReference>
<comment type="caution">
    <text evidence="6">The sequence shown here is derived from an EMBL/GenBank/DDBJ whole genome shotgun (WGS) entry which is preliminary data.</text>
</comment>
<accession>A0A3S5C2L7</accession>
<dbReference type="AlphaFoldDB" id="A0A3S5C2L7"/>
<organism evidence="6 7">
    <name type="scientific">Protopolystoma xenopodis</name>
    <dbReference type="NCBI Taxonomy" id="117903"/>
    <lineage>
        <taxon>Eukaryota</taxon>
        <taxon>Metazoa</taxon>
        <taxon>Spiralia</taxon>
        <taxon>Lophotrochozoa</taxon>
        <taxon>Platyhelminthes</taxon>
        <taxon>Monogenea</taxon>
        <taxon>Polyopisthocotylea</taxon>
        <taxon>Polystomatidea</taxon>
        <taxon>Polystomatidae</taxon>
        <taxon>Protopolystoma</taxon>
    </lineage>
</organism>
<evidence type="ECO:0000313" key="6">
    <source>
        <dbReference type="EMBL" id="VEL31282.1"/>
    </source>
</evidence>
<dbReference type="Pfam" id="PF07992">
    <property type="entry name" value="Pyr_redox_2"/>
    <property type="match status" value="1"/>
</dbReference>
<dbReference type="GO" id="GO:0004148">
    <property type="term" value="F:dihydrolipoyl dehydrogenase (NADH) activity"/>
    <property type="evidence" value="ECO:0007669"/>
    <property type="project" value="UniProtKB-EC"/>
</dbReference>
<evidence type="ECO:0000259" key="4">
    <source>
        <dbReference type="Pfam" id="PF02852"/>
    </source>
</evidence>
<dbReference type="OrthoDB" id="361797at2759"/>
<feature type="domain" description="Pyridine nucleotide-disulphide oxidoreductase dimerisation" evidence="4">
    <location>
        <begin position="129"/>
        <end position="157"/>
    </location>
</feature>